<dbReference type="Gene3D" id="3.40.50.720">
    <property type="entry name" value="NAD(P)-binding Rossmann-like Domain"/>
    <property type="match status" value="1"/>
</dbReference>
<protein>
    <recommendedName>
        <fullName evidence="3">Carrier domain-containing protein</fullName>
    </recommendedName>
</protein>
<dbReference type="InterPro" id="IPR036736">
    <property type="entry name" value="ACP-like_sf"/>
</dbReference>
<organism evidence="4">
    <name type="scientific">Psilocybe cubensis</name>
    <name type="common">Psychedelic mushroom</name>
    <name type="synonym">Stropharia cubensis</name>
    <dbReference type="NCBI Taxonomy" id="181762"/>
    <lineage>
        <taxon>Eukaryota</taxon>
        <taxon>Fungi</taxon>
        <taxon>Dikarya</taxon>
        <taxon>Basidiomycota</taxon>
        <taxon>Agaricomycotina</taxon>
        <taxon>Agaricomycetes</taxon>
        <taxon>Agaricomycetidae</taxon>
        <taxon>Agaricales</taxon>
        <taxon>Agaricineae</taxon>
        <taxon>Strophariaceae</taxon>
        <taxon>Psilocybe</taxon>
    </lineage>
</organism>
<dbReference type="Gene3D" id="1.10.1200.10">
    <property type="entry name" value="ACP-like"/>
    <property type="match status" value="1"/>
</dbReference>
<dbReference type="InterPro" id="IPR020845">
    <property type="entry name" value="AMP-binding_CS"/>
</dbReference>
<dbReference type="Gene3D" id="3.40.50.12780">
    <property type="entry name" value="N-terminal domain of ligase-like"/>
    <property type="match status" value="1"/>
</dbReference>
<dbReference type="EMBL" id="JAFIQS010000007">
    <property type="protein sequence ID" value="KAG5167237.1"/>
    <property type="molecule type" value="Genomic_DNA"/>
</dbReference>
<dbReference type="Pfam" id="PF23562">
    <property type="entry name" value="AMP-binding_C_3"/>
    <property type="match status" value="1"/>
</dbReference>
<comment type="caution">
    <text evidence="4">The sequence shown here is derived from an EMBL/GenBank/DDBJ whole genome shotgun (WGS) entry which is preliminary data.</text>
</comment>
<dbReference type="InterPro" id="IPR013120">
    <property type="entry name" value="FAR_NAD-bd"/>
</dbReference>
<gene>
    <name evidence="4" type="ORF">JR316_007582</name>
</gene>
<dbReference type="AlphaFoldDB" id="A0A8H8CI46"/>
<dbReference type="InterPro" id="IPR009081">
    <property type="entry name" value="PP-bd_ACP"/>
</dbReference>
<feature type="domain" description="Carrier" evidence="3">
    <location>
        <begin position="561"/>
        <end position="644"/>
    </location>
</feature>
<dbReference type="Pfam" id="PF00501">
    <property type="entry name" value="AMP-binding"/>
    <property type="match status" value="1"/>
</dbReference>
<name>A0A8H8CI46_PSICU</name>
<evidence type="ECO:0000256" key="2">
    <source>
        <dbReference type="ARBA" id="ARBA00022553"/>
    </source>
</evidence>
<evidence type="ECO:0000256" key="1">
    <source>
        <dbReference type="ARBA" id="ARBA00022450"/>
    </source>
</evidence>
<reference evidence="4" key="1">
    <citation type="submission" date="2021-02" db="EMBL/GenBank/DDBJ databases">
        <title>Psilocybe cubensis genome.</title>
        <authorList>
            <person name="Mckernan K.J."/>
            <person name="Crawford S."/>
            <person name="Trippe A."/>
            <person name="Kane L.T."/>
            <person name="Mclaughlin S."/>
        </authorList>
    </citation>
    <scope>NUCLEOTIDE SEQUENCE [LARGE SCALE GENOMIC DNA]</scope>
    <source>
        <strain evidence="4">MGC-MH-2018</strain>
    </source>
</reference>
<dbReference type="OrthoDB" id="429813at2759"/>
<dbReference type="SUPFAM" id="SSF56801">
    <property type="entry name" value="Acetyl-CoA synthetase-like"/>
    <property type="match status" value="1"/>
</dbReference>
<dbReference type="PROSITE" id="PS00455">
    <property type="entry name" value="AMP_BINDING"/>
    <property type="match status" value="1"/>
</dbReference>
<dbReference type="PANTHER" id="PTHR43439">
    <property type="entry name" value="PHENYLACETATE-COENZYME A LIGASE"/>
    <property type="match status" value="1"/>
</dbReference>
<keyword evidence="1" id="KW-0596">Phosphopantetheine</keyword>
<dbReference type="SUPFAM" id="SSF51735">
    <property type="entry name" value="NAD(P)-binding Rossmann-fold domains"/>
    <property type="match status" value="1"/>
</dbReference>
<dbReference type="PROSITE" id="PS50075">
    <property type="entry name" value="CARRIER"/>
    <property type="match status" value="1"/>
</dbReference>
<sequence length="1076" mass="117818">MKPGIHPPANESMTLVEAIDFHSKHNTYRPVYVFSEDGNPDVTNISYLEFGRAADRVAHHLRPRKGGPDPQVVAVVALSDSLLYLAIVVGIMRAGLVPYPMSPRNTPAAIVKLLNETSCHRLITTQETLRPLLDEIKAELPSLVIEEAPPLFDIFPRLGHEKLDDPFEPYSQGPRAHMDEVAMYIHSSGSTGMPKTIAQTTRILMEWSKLPSITDCKSQMAAMALPSFHTMGIMVQVMIGYFAVQPICLYPPIVTTPTGQPMIPSPDNLMDHIKRTGARGLIIVPALLQVWAKDKEALHVLGNLDFVIYSGGGLPSSLGNFLTESGVYLSAVYGTTEIGAPTMFYRREEDSKEWDYMEFADSVKIRWDPQGDGTYELQLLTCDTHHVAVENLPDTRGYASSDLWVPHPTKSHLWKIVGRKDDVIVHTSGEKTVPAPIENVLMSSPYIMGTVMFGREREQAGVLIELKPAFAIDPSNEDELIKMRNMLWPIVEEANKVAPAFSRIFKELILITSPQKPLPRAGKGTVMRKAAVSIYAPEIDAIYDQVNATVDGGRVVPPSSWDIESTIAWLKNQVEEVRSGQSISVVDDFFYQGVDSLGATILRRRIVSAMKNDETLKASQLVSQSTIYNNPSVEKLAKFLVGIIADPDGFVLSSNRVDAIDAMINKFSTGLSAPVQQLGAGNVDEVVVLLTGSTGNLGAQILEALLRNSRATRVYALNRASGMNTKTLKERHVERFVDKGLDITLLESPRLVLLEGDASQKGLGLASEVYDQLLSSVTIIIHNAWKLDFNQSLPSFEPNVQGTRNLIDLARASRFGSSVKFLFTSSVSSAYSWDKTHGPYPEEVVTDSRYAVGNGYGESKYVAERVLAQSGLQATSFRIGQITGGAPNGAWATTDWVPILLKSSIALGALPSAIGVVSWLPMHAVSQAILDVAWSSLATAEPALNIVHPRPISWDTVFSFINEALVQEGAVKAPLPIVTFQEWFALLEKVAAAGNSGSDQVLKDIPAIKLLDFFRLNAKMDEILRKQGDDTVESGGLATFSTAKIASISETVGALSPLEQADASLWIKYWKDTQLF</sequence>
<dbReference type="InterPro" id="IPR042099">
    <property type="entry name" value="ANL_N_sf"/>
</dbReference>
<evidence type="ECO:0000259" key="3">
    <source>
        <dbReference type="PROSITE" id="PS50075"/>
    </source>
</evidence>
<dbReference type="PANTHER" id="PTHR43439:SF2">
    <property type="entry name" value="ENZYME, PUTATIVE (JCVI)-RELATED"/>
    <property type="match status" value="1"/>
</dbReference>
<dbReference type="InterPro" id="IPR051414">
    <property type="entry name" value="Adenylate-forming_Reductase"/>
</dbReference>
<proteinExistence type="predicted"/>
<keyword evidence="2" id="KW-0597">Phosphoprotein</keyword>
<dbReference type="InterPro" id="IPR036291">
    <property type="entry name" value="NAD(P)-bd_dom_sf"/>
</dbReference>
<accession>A0A8H8CI46</accession>
<dbReference type="Pfam" id="PF07993">
    <property type="entry name" value="NAD_binding_4"/>
    <property type="match status" value="1"/>
</dbReference>
<evidence type="ECO:0000313" key="4">
    <source>
        <dbReference type="EMBL" id="KAG5167237.1"/>
    </source>
</evidence>
<dbReference type="InterPro" id="IPR000873">
    <property type="entry name" value="AMP-dep_synth/lig_dom"/>
</dbReference>